<name>A0A7I4Y6C1_HAECO</name>
<feature type="region of interest" description="Disordered" evidence="1">
    <location>
        <begin position="1"/>
        <end position="46"/>
    </location>
</feature>
<organism evidence="2 3">
    <name type="scientific">Haemonchus contortus</name>
    <name type="common">Barber pole worm</name>
    <dbReference type="NCBI Taxonomy" id="6289"/>
    <lineage>
        <taxon>Eukaryota</taxon>
        <taxon>Metazoa</taxon>
        <taxon>Ecdysozoa</taxon>
        <taxon>Nematoda</taxon>
        <taxon>Chromadorea</taxon>
        <taxon>Rhabditida</taxon>
        <taxon>Rhabditina</taxon>
        <taxon>Rhabditomorpha</taxon>
        <taxon>Strongyloidea</taxon>
        <taxon>Trichostrongylidae</taxon>
        <taxon>Haemonchus</taxon>
    </lineage>
</organism>
<reference evidence="3" key="1">
    <citation type="submission" date="2020-12" db="UniProtKB">
        <authorList>
            <consortium name="WormBaseParasite"/>
        </authorList>
    </citation>
    <scope>IDENTIFICATION</scope>
    <source>
        <strain evidence="3">MHco3</strain>
    </source>
</reference>
<keyword evidence="2" id="KW-1185">Reference proteome</keyword>
<dbReference type="Proteomes" id="UP000025227">
    <property type="component" value="Unplaced"/>
</dbReference>
<dbReference type="AlphaFoldDB" id="A0A7I4Y6C1"/>
<feature type="compositionally biased region" description="Basic and acidic residues" evidence="1">
    <location>
        <begin position="24"/>
        <end position="36"/>
    </location>
</feature>
<evidence type="ECO:0000256" key="1">
    <source>
        <dbReference type="SAM" id="MobiDB-lite"/>
    </source>
</evidence>
<accession>A0A7I4Y6C1</accession>
<proteinExistence type="predicted"/>
<evidence type="ECO:0000313" key="2">
    <source>
        <dbReference type="Proteomes" id="UP000025227"/>
    </source>
</evidence>
<protein>
    <submittedName>
        <fullName evidence="3">DUF5753 domain-containing protein</fullName>
    </submittedName>
</protein>
<evidence type="ECO:0000313" key="3">
    <source>
        <dbReference type="WBParaSite" id="HCON_00051510-00001"/>
    </source>
</evidence>
<sequence>MHTPGRIGRHMDTQQRGGMPLRLGIEDERAERRATNEEPSQQTATTILTLQANPFPLERYLAPDAFRLHGTALFPPTDRLIGSVAGPALTTLDTD</sequence>
<dbReference type="WBParaSite" id="HCON_00051510-00001">
    <property type="protein sequence ID" value="HCON_00051510-00001"/>
    <property type="gene ID" value="HCON_00051510"/>
</dbReference>